<dbReference type="Proteomes" id="UP000195607">
    <property type="component" value="Chromosome I"/>
</dbReference>
<dbReference type="EMBL" id="LT719092">
    <property type="protein sequence ID" value="SJK84283.1"/>
    <property type="molecule type" value="Genomic_DNA"/>
</dbReference>
<evidence type="ECO:0000313" key="1">
    <source>
        <dbReference type="EMBL" id="SIM42023.1"/>
    </source>
</evidence>
<dbReference type="AlphaFoldDB" id="A0A1N5T0X5"/>
<evidence type="ECO:0000313" key="4">
    <source>
        <dbReference type="Proteomes" id="UP000195607"/>
    </source>
</evidence>
<dbReference type="Proteomes" id="UP000187822">
    <property type="component" value="Chromosome I"/>
</dbReference>
<name>A0A1N5T0X5_9ARCH</name>
<reference evidence="1 4" key="1">
    <citation type="submission" date="2016-04" db="EMBL/GenBank/DDBJ databases">
        <authorList>
            <person name="Evans L.H."/>
            <person name="Alamgir A."/>
            <person name="Owens N."/>
            <person name="Weber N.D."/>
            <person name="Virtaneva K."/>
            <person name="Barbian K."/>
            <person name="Babar A."/>
            <person name="Rosenke K."/>
        </authorList>
    </citation>
    <scope>NUCLEOTIDE SEQUENCE [LARGE SCALE GENOMIC DNA]</scope>
    <source>
        <strain evidence="1">S5</strain>
        <strain evidence="4">S5(T) (JCM 30642 \VKM B-2941)</strain>
    </source>
</reference>
<reference evidence="3" key="2">
    <citation type="submission" date="2016-06" db="EMBL/GenBank/DDBJ databases">
        <authorList>
            <person name="Toshchakov V.S."/>
        </authorList>
    </citation>
    <scope>NUCLEOTIDE SEQUENCE [LARGE SCALE GENOMIC DNA]</scope>
    <source>
        <strain>PM4 (JCM 30641</strain>
        <strain evidence="3">\VKM B-2940)</strain>
    </source>
</reference>
<evidence type="ECO:0000313" key="3">
    <source>
        <dbReference type="Proteomes" id="UP000187822"/>
    </source>
</evidence>
<protein>
    <submittedName>
        <fullName evidence="1">Uncharacterized protein</fullName>
    </submittedName>
</protein>
<accession>A0A1N5T0X5</accession>
<organism evidence="1 4">
    <name type="scientific">Cuniculiplasma divulgatum</name>
    <dbReference type="NCBI Taxonomy" id="1673428"/>
    <lineage>
        <taxon>Archaea</taxon>
        <taxon>Methanobacteriati</taxon>
        <taxon>Thermoplasmatota</taxon>
        <taxon>Thermoplasmata</taxon>
        <taxon>Thermoplasmatales</taxon>
        <taxon>Cuniculiplasmataceae</taxon>
        <taxon>Cuniculiplasma</taxon>
    </lineage>
</organism>
<reference evidence="2" key="3">
    <citation type="submission" date="2016-06" db="EMBL/GenBank/DDBJ databases">
        <authorList>
            <person name="Olsen C.W."/>
            <person name="Carey S."/>
            <person name="Hinshaw L."/>
            <person name="Karasin A.I."/>
        </authorList>
    </citation>
    <scope>NUCLEOTIDE SEQUENCE [LARGE SCALE GENOMIC DNA]</scope>
    <source>
        <strain evidence="2">PM4</strain>
    </source>
</reference>
<dbReference type="OrthoDB" id="56235at2157"/>
<sequence length="209" mass="24473">MEFIEIRSKEKLMLVCFGIKGLVSDGNAVKEKLDSFKPEVIMMGISPEEVEGLKNFVDDPFEIDMSDYELIYGTLLSQFGPVEVPPPIFTQTIIYAKENNIPVIGLDVDEETFGTRYEEEYTVSQMVGYITKKRKLKKRNFDMESPEKFVMQWRAEIEKTRAMGNMEKMREEAISENLNKMFKEGTERKYFAIIEYEFNNEVKRKTNYV</sequence>
<dbReference type="GeneID" id="41587728"/>
<dbReference type="RefSeq" id="WP_021789107.1">
    <property type="nucleotide sequence ID" value="NZ_LT671858.1"/>
</dbReference>
<evidence type="ECO:0000313" key="2">
    <source>
        <dbReference type="EMBL" id="SJK84283.1"/>
    </source>
</evidence>
<keyword evidence="3" id="KW-1185">Reference proteome</keyword>
<dbReference type="KEGG" id="cdiv:CPM_0398"/>
<dbReference type="STRING" id="1673428.CPM_0398"/>
<dbReference type="EMBL" id="LT671858">
    <property type="protein sequence ID" value="SIM42023.1"/>
    <property type="molecule type" value="Genomic_DNA"/>
</dbReference>
<proteinExistence type="predicted"/>
<gene>
    <name evidence="2" type="ORF">CPM_0398</name>
    <name evidence="1" type="ORF">CSP5_0426</name>
</gene>